<evidence type="ECO:0000313" key="1">
    <source>
        <dbReference type="EMBL" id="KER22953.1"/>
    </source>
</evidence>
<dbReference type="EMBL" id="KL596871">
    <property type="protein sequence ID" value="KER22953.1"/>
    <property type="molecule type" value="Genomic_DNA"/>
</dbReference>
<protein>
    <submittedName>
        <fullName evidence="1">Uncharacterized protein</fullName>
    </submittedName>
</protein>
<dbReference type="RefSeq" id="XP_009173274.1">
    <property type="nucleotide sequence ID" value="XM_009175010.1"/>
</dbReference>
<dbReference type="KEGG" id="ovi:T265_09041"/>
<dbReference type="AlphaFoldDB" id="A0A074Z779"/>
<organism evidence="1 2">
    <name type="scientific">Opisthorchis viverrini</name>
    <name type="common">Southeast Asian liver fluke</name>
    <dbReference type="NCBI Taxonomy" id="6198"/>
    <lineage>
        <taxon>Eukaryota</taxon>
        <taxon>Metazoa</taxon>
        <taxon>Spiralia</taxon>
        <taxon>Lophotrochozoa</taxon>
        <taxon>Platyhelminthes</taxon>
        <taxon>Trematoda</taxon>
        <taxon>Digenea</taxon>
        <taxon>Opisthorchiida</taxon>
        <taxon>Opisthorchiata</taxon>
        <taxon>Opisthorchiidae</taxon>
        <taxon>Opisthorchis</taxon>
    </lineage>
</organism>
<dbReference type="GeneID" id="20323220"/>
<dbReference type="CTD" id="20323220"/>
<proteinExistence type="predicted"/>
<accession>A0A074Z779</accession>
<dbReference type="Proteomes" id="UP000054324">
    <property type="component" value="Unassembled WGS sequence"/>
</dbReference>
<reference evidence="1 2" key="1">
    <citation type="submission" date="2013-11" db="EMBL/GenBank/DDBJ databases">
        <title>Opisthorchis viverrini - life in the bile duct.</title>
        <authorList>
            <person name="Young N.D."/>
            <person name="Nagarajan N."/>
            <person name="Lin S.J."/>
            <person name="Korhonen P.K."/>
            <person name="Jex A.R."/>
            <person name="Hall R.S."/>
            <person name="Safavi-Hemami H."/>
            <person name="Kaewkong W."/>
            <person name="Bertrand D."/>
            <person name="Gao S."/>
            <person name="Seet Q."/>
            <person name="Wongkham S."/>
            <person name="Teh B.T."/>
            <person name="Wongkham C."/>
            <person name="Intapan P.M."/>
            <person name="Maleewong W."/>
            <person name="Yang X."/>
            <person name="Hu M."/>
            <person name="Wang Z."/>
            <person name="Hofmann A."/>
            <person name="Sternberg P.W."/>
            <person name="Tan P."/>
            <person name="Wang J."/>
            <person name="Gasser R.B."/>
        </authorList>
    </citation>
    <scope>NUCLEOTIDE SEQUENCE [LARGE SCALE GENOMIC DNA]</scope>
</reference>
<gene>
    <name evidence="1" type="ORF">T265_09041</name>
</gene>
<evidence type="ECO:0000313" key="2">
    <source>
        <dbReference type="Proteomes" id="UP000054324"/>
    </source>
</evidence>
<sequence>MDSDMPHFTFTLSGDFDAMDRWSRTRSQGCGADTLNEVIEPKVWNNESAALNTALEPRGLSYVGSPVRYQASELTDGSGPCVSFCAENRCGSPATSSHSTWKKLPLTLAPPEAAKVETITGDSVANESLPVSDSAVSKLASVIVDTAAPHDPYGQRQQSGSAESENLAYANLATLIPDELTISAARNPRKDFLPLPEKSNTDPLDQNLAIKRAMVDTVEASLIRPCLAL</sequence>
<keyword evidence="2" id="KW-1185">Reference proteome</keyword>
<name>A0A074Z779_OPIVI</name>